<evidence type="ECO:0000313" key="2">
    <source>
        <dbReference type="Proteomes" id="UP000218209"/>
    </source>
</evidence>
<dbReference type="AlphaFoldDB" id="A0A1X6NVV7"/>
<dbReference type="Proteomes" id="UP000218209">
    <property type="component" value="Unassembled WGS sequence"/>
</dbReference>
<protein>
    <recommendedName>
        <fullName evidence="3">Expansin-like EG45 domain-containing protein</fullName>
    </recommendedName>
</protein>
<dbReference type="EMBL" id="KV919040">
    <property type="protein sequence ID" value="OSX72748.1"/>
    <property type="molecule type" value="Genomic_DNA"/>
</dbReference>
<dbReference type="Gene3D" id="2.40.40.10">
    <property type="entry name" value="RlpA-like domain"/>
    <property type="match status" value="1"/>
</dbReference>
<feature type="non-terminal residue" evidence="1">
    <location>
        <position position="95"/>
    </location>
</feature>
<dbReference type="InterPro" id="IPR036908">
    <property type="entry name" value="RlpA-like_sf"/>
</dbReference>
<dbReference type="SUPFAM" id="SSF50685">
    <property type="entry name" value="Barwin-like endoglucanases"/>
    <property type="match status" value="1"/>
</dbReference>
<accession>A0A1X6NVV7</accession>
<name>A0A1X6NVV7_PORUM</name>
<evidence type="ECO:0000313" key="1">
    <source>
        <dbReference type="EMBL" id="OSX72748.1"/>
    </source>
</evidence>
<sequence length="95" mass="10269">MDYYIDSKTTSGDGTYYWTTDWGQCSLVPRPPNACNRQAVALNARQWRELGESAFCGACLTVEGSGRGHGANPIEGTFDAYVMDHCSSCTGGNYG</sequence>
<proteinExistence type="predicted"/>
<reference evidence="1 2" key="1">
    <citation type="submission" date="2017-03" db="EMBL/GenBank/DDBJ databases">
        <title>WGS assembly of Porphyra umbilicalis.</title>
        <authorList>
            <person name="Brawley S.H."/>
            <person name="Blouin N.A."/>
            <person name="Ficko-Blean E."/>
            <person name="Wheeler G.L."/>
            <person name="Lohr M."/>
            <person name="Goodson H.V."/>
            <person name="Jenkins J.W."/>
            <person name="Blaby-Haas C.E."/>
            <person name="Helliwell K.E."/>
            <person name="Chan C."/>
            <person name="Marriage T."/>
            <person name="Bhattacharya D."/>
            <person name="Klein A.S."/>
            <person name="Badis Y."/>
            <person name="Brodie J."/>
            <person name="Cao Y."/>
            <person name="Collen J."/>
            <person name="Dittami S.M."/>
            <person name="Gachon C.M."/>
            <person name="Green B.R."/>
            <person name="Karpowicz S."/>
            <person name="Kim J.W."/>
            <person name="Kudahl U."/>
            <person name="Lin S."/>
            <person name="Michel G."/>
            <person name="Mittag M."/>
            <person name="Olson B.J."/>
            <person name="Pangilinan J."/>
            <person name="Peng Y."/>
            <person name="Qiu H."/>
            <person name="Shu S."/>
            <person name="Singer J.T."/>
            <person name="Smith A.G."/>
            <person name="Sprecher B.N."/>
            <person name="Wagner V."/>
            <person name="Wang W."/>
            <person name="Wang Z.-Y."/>
            <person name="Yan J."/>
            <person name="Yarish C."/>
            <person name="Zoeuner-Riek S."/>
            <person name="Zhuang Y."/>
            <person name="Zou Y."/>
            <person name="Lindquist E.A."/>
            <person name="Grimwood J."/>
            <person name="Barry K."/>
            <person name="Rokhsar D.S."/>
            <person name="Schmutz J."/>
            <person name="Stiller J.W."/>
            <person name="Grossman A.R."/>
            <person name="Prochnik S.E."/>
        </authorList>
    </citation>
    <scope>NUCLEOTIDE SEQUENCE [LARGE SCALE GENOMIC DNA]</scope>
    <source>
        <strain evidence="1">4086291</strain>
    </source>
</reference>
<gene>
    <name evidence="1" type="ORF">BU14_0407s0012</name>
</gene>
<keyword evidence="2" id="KW-1185">Reference proteome</keyword>
<organism evidence="1 2">
    <name type="scientific">Porphyra umbilicalis</name>
    <name type="common">Purple laver</name>
    <name type="synonym">Red alga</name>
    <dbReference type="NCBI Taxonomy" id="2786"/>
    <lineage>
        <taxon>Eukaryota</taxon>
        <taxon>Rhodophyta</taxon>
        <taxon>Bangiophyceae</taxon>
        <taxon>Bangiales</taxon>
        <taxon>Bangiaceae</taxon>
        <taxon>Porphyra</taxon>
    </lineage>
</organism>
<evidence type="ECO:0008006" key="3">
    <source>
        <dbReference type="Google" id="ProtNLM"/>
    </source>
</evidence>
<dbReference type="OrthoDB" id="406505at2759"/>